<dbReference type="SMART" id="SM00473">
    <property type="entry name" value="PAN_AP"/>
    <property type="match status" value="4"/>
</dbReference>
<dbReference type="PANTHER" id="PTHR47327:SF1">
    <property type="entry name" value="RE15579P"/>
    <property type="match status" value="1"/>
</dbReference>
<evidence type="ECO:0000313" key="3">
    <source>
        <dbReference type="Proteomes" id="UP000828390"/>
    </source>
</evidence>
<keyword evidence="3" id="KW-1185">Reference proteome</keyword>
<dbReference type="EMBL" id="JAIWYP010000007">
    <property type="protein sequence ID" value="KAH3795628.1"/>
    <property type="molecule type" value="Genomic_DNA"/>
</dbReference>
<reference evidence="2" key="2">
    <citation type="submission" date="2020-11" db="EMBL/GenBank/DDBJ databases">
        <authorList>
            <person name="McCartney M.A."/>
            <person name="Auch B."/>
            <person name="Kono T."/>
            <person name="Mallez S."/>
            <person name="Becker A."/>
            <person name="Gohl D.M."/>
            <person name="Silverstein K.A.T."/>
            <person name="Koren S."/>
            <person name="Bechman K.B."/>
            <person name="Herman A."/>
            <person name="Abrahante J.E."/>
            <person name="Garbe J."/>
        </authorList>
    </citation>
    <scope>NUCLEOTIDE SEQUENCE</scope>
    <source>
        <strain evidence="2">Duluth1</strain>
        <tissue evidence="2">Whole animal</tissue>
    </source>
</reference>
<comment type="caution">
    <text evidence="2">The sequence shown here is derived from an EMBL/GenBank/DDBJ whole genome shotgun (WGS) entry which is preliminary data.</text>
</comment>
<evidence type="ECO:0000313" key="2">
    <source>
        <dbReference type="EMBL" id="KAH3795628.1"/>
    </source>
</evidence>
<dbReference type="Pfam" id="PF00024">
    <property type="entry name" value="PAN_1"/>
    <property type="match status" value="4"/>
</dbReference>
<dbReference type="Gene3D" id="3.50.4.10">
    <property type="entry name" value="Hepatocyte Growth Factor"/>
    <property type="match status" value="4"/>
</dbReference>
<accession>A0A9D4FDX4</accession>
<dbReference type="InterPro" id="IPR052774">
    <property type="entry name" value="Celegans_DevNeuronal_Protein"/>
</dbReference>
<dbReference type="CDD" id="cd01099">
    <property type="entry name" value="PAN_AP_HGF"/>
    <property type="match status" value="4"/>
</dbReference>
<gene>
    <name evidence="2" type="ORF">DPMN_149183</name>
</gene>
<protein>
    <recommendedName>
        <fullName evidence="1">Apple domain-containing protein</fullName>
    </recommendedName>
</protein>
<organism evidence="2 3">
    <name type="scientific">Dreissena polymorpha</name>
    <name type="common">Zebra mussel</name>
    <name type="synonym">Mytilus polymorpha</name>
    <dbReference type="NCBI Taxonomy" id="45954"/>
    <lineage>
        <taxon>Eukaryota</taxon>
        <taxon>Metazoa</taxon>
        <taxon>Spiralia</taxon>
        <taxon>Lophotrochozoa</taxon>
        <taxon>Mollusca</taxon>
        <taxon>Bivalvia</taxon>
        <taxon>Autobranchia</taxon>
        <taxon>Heteroconchia</taxon>
        <taxon>Euheterodonta</taxon>
        <taxon>Imparidentia</taxon>
        <taxon>Neoheterodontei</taxon>
        <taxon>Myida</taxon>
        <taxon>Dreissenoidea</taxon>
        <taxon>Dreissenidae</taxon>
        <taxon>Dreissena</taxon>
    </lineage>
</organism>
<feature type="domain" description="Apple" evidence="1">
    <location>
        <begin position="72"/>
        <end position="151"/>
    </location>
</feature>
<dbReference type="GO" id="GO:0009653">
    <property type="term" value="P:anatomical structure morphogenesis"/>
    <property type="evidence" value="ECO:0007669"/>
    <property type="project" value="TreeGrafter"/>
</dbReference>
<name>A0A9D4FDX4_DREPO</name>
<dbReference type="SUPFAM" id="SSF57414">
    <property type="entry name" value="Hairpin loop containing domain-like"/>
    <property type="match status" value="4"/>
</dbReference>
<dbReference type="Proteomes" id="UP000828390">
    <property type="component" value="Unassembled WGS sequence"/>
</dbReference>
<reference evidence="2" key="1">
    <citation type="journal article" date="2019" name="bioRxiv">
        <title>The Genome of the Zebra Mussel, Dreissena polymorpha: A Resource for Invasive Species Research.</title>
        <authorList>
            <person name="McCartney M.A."/>
            <person name="Auch B."/>
            <person name="Kono T."/>
            <person name="Mallez S."/>
            <person name="Zhang Y."/>
            <person name="Obille A."/>
            <person name="Becker A."/>
            <person name="Abrahante J.E."/>
            <person name="Garbe J."/>
            <person name="Badalamenti J.P."/>
            <person name="Herman A."/>
            <person name="Mangelson H."/>
            <person name="Liachko I."/>
            <person name="Sullivan S."/>
            <person name="Sone E.D."/>
            <person name="Koren S."/>
            <person name="Silverstein K.A.T."/>
            <person name="Beckman K.B."/>
            <person name="Gohl D.M."/>
        </authorList>
    </citation>
    <scope>NUCLEOTIDE SEQUENCE</scope>
    <source>
        <strain evidence="2">Duluth1</strain>
        <tissue evidence="2">Whole animal</tissue>
    </source>
</reference>
<feature type="domain" description="Apple" evidence="1">
    <location>
        <begin position="244"/>
        <end position="321"/>
    </location>
</feature>
<evidence type="ECO:0000259" key="1">
    <source>
        <dbReference type="PROSITE" id="PS50948"/>
    </source>
</evidence>
<dbReference type="InterPro" id="IPR003609">
    <property type="entry name" value="Pan_app"/>
</dbReference>
<dbReference type="AlphaFoldDB" id="A0A9D4FDX4"/>
<sequence>MADTYLQAIPQKVIENTSLGACARFCATEVEFECQSFDIDNQNRECHLHNHTHRNPTVGLKHALGFDHYRTAYERLFNRIPNHVITLQHNRNIRGLSVEECARRCVLEMTFRCQGFDFEEQRRSCWLTEKRVNDVSGLKRRPNVDFYERKSNGALSRFINYGRGALQTLEGFQTYGKIMLGVNLDACAQLCLAETSFTCASFDYVFVESSCQLSQYIAANVYGIRTDFDPGYEVMHYELIGEFLNYFYPTPYASVPGRNDRTLRKVTPETCARKCLEEKDFVCRSFDYQITEGTCLLSHVTGSDAGGLYTPDGVAVHHFEMKPSLGIEKTIFLLLGHMSLNRRMLRTAS</sequence>
<proteinExistence type="predicted"/>
<dbReference type="PANTHER" id="PTHR47327">
    <property type="entry name" value="FI18240P1-RELATED"/>
    <property type="match status" value="1"/>
</dbReference>
<dbReference type="PROSITE" id="PS50948">
    <property type="entry name" value="PAN"/>
    <property type="match status" value="2"/>
</dbReference>